<dbReference type="InterPro" id="IPR024291">
    <property type="entry name" value="DUF3829"/>
</dbReference>
<reference evidence="1 2" key="1">
    <citation type="submission" date="2016-10" db="EMBL/GenBank/DDBJ databases">
        <authorList>
            <person name="de Groot N.N."/>
        </authorList>
    </citation>
    <scope>NUCLEOTIDE SEQUENCE [LARGE SCALE GENOMIC DNA]</scope>
    <source>
        <strain evidence="1 2">DSM 18978</strain>
    </source>
</reference>
<organism evidence="1 2">
    <name type="scientific">Alkaliphilus peptidifermentans DSM 18978</name>
    <dbReference type="NCBI Taxonomy" id="1120976"/>
    <lineage>
        <taxon>Bacteria</taxon>
        <taxon>Bacillati</taxon>
        <taxon>Bacillota</taxon>
        <taxon>Clostridia</taxon>
        <taxon>Peptostreptococcales</taxon>
        <taxon>Natronincolaceae</taxon>
        <taxon>Alkaliphilus</taxon>
    </lineage>
</organism>
<dbReference type="AlphaFoldDB" id="A0A1G5INV6"/>
<name>A0A1G5INV6_9FIRM</name>
<dbReference type="EMBL" id="FMUS01000015">
    <property type="protein sequence ID" value="SCY77441.1"/>
    <property type="molecule type" value="Genomic_DNA"/>
</dbReference>
<gene>
    <name evidence="1" type="ORF">SAMN03080606_02466</name>
</gene>
<dbReference type="Pfam" id="PF12889">
    <property type="entry name" value="DUF3829"/>
    <property type="match status" value="1"/>
</dbReference>
<evidence type="ECO:0008006" key="3">
    <source>
        <dbReference type="Google" id="ProtNLM"/>
    </source>
</evidence>
<evidence type="ECO:0000313" key="1">
    <source>
        <dbReference type="EMBL" id="SCY77441.1"/>
    </source>
</evidence>
<dbReference type="Proteomes" id="UP000198636">
    <property type="component" value="Unassembled WGS sequence"/>
</dbReference>
<sequence length="334" mass="40426">MFIFFNATFMYVMEEIIMFKKEIKRVLIIILLVTLCFFFIACDFYELMTANDVEKYDAYVELNNYMVDWLDKTIINYCNVFGDDEEIIMPKKFFSFSTYPILQVHKDIVEKAFVFSTKKPSYGAIDTSVDNLYSPLKELMLILEEIENYYRDEAFLQDDFVKGKELHKQFYHKYIEYLPLASDFLYDLRIIVEESKQEDLERLKEEDYMITYTALKIIYRAQEMQEMLYDLYYEESTIDYNLFKEHYNLLSEDIEDYINYSKDESRRKKENLIDDSAGIYIFTRHVKDMHDNATKLIEILNVESFWEDEEALFDYIEDFNTRLSYAIDLYNTML</sequence>
<protein>
    <recommendedName>
        <fullName evidence="3">DUF3829 domain-containing protein</fullName>
    </recommendedName>
</protein>
<accession>A0A1G5INV6</accession>
<keyword evidence="2" id="KW-1185">Reference proteome</keyword>
<dbReference type="OrthoDB" id="1662689at2"/>
<evidence type="ECO:0000313" key="2">
    <source>
        <dbReference type="Proteomes" id="UP000198636"/>
    </source>
</evidence>
<proteinExistence type="predicted"/>